<name>A0A3E0VW83_9MICO</name>
<evidence type="ECO:0000259" key="1">
    <source>
        <dbReference type="Pfam" id="PF13556"/>
    </source>
</evidence>
<comment type="caution">
    <text evidence="2">The sequence shown here is derived from an EMBL/GenBank/DDBJ whole genome shotgun (WGS) entry which is preliminary data.</text>
</comment>
<dbReference type="Proteomes" id="UP000256541">
    <property type="component" value="Unassembled WGS sequence"/>
</dbReference>
<reference evidence="2 3" key="1">
    <citation type="submission" date="2017-04" db="EMBL/GenBank/DDBJ databases">
        <title>Comparative genome analysis of Subtercola boreus.</title>
        <authorList>
            <person name="Cho Y.-J."/>
            <person name="Cho A."/>
            <person name="Kim O.-S."/>
            <person name="Lee J.-I."/>
        </authorList>
    </citation>
    <scope>NUCLEOTIDE SEQUENCE [LARGE SCALE GENOMIC DNA]</scope>
    <source>
        <strain evidence="2 3">P27479</strain>
    </source>
</reference>
<dbReference type="AlphaFoldDB" id="A0A3E0VW83"/>
<dbReference type="RefSeq" id="WP_172582313.1">
    <property type="nucleotide sequence ID" value="NZ_NBXB01000029.1"/>
</dbReference>
<feature type="domain" description="PucR C-terminal helix-turn-helix" evidence="1">
    <location>
        <begin position="16"/>
        <end position="64"/>
    </location>
</feature>
<accession>A0A3E0VW83</accession>
<dbReference type="EMBL" id="NBXB01000029">
    <property type="protein sequence ID" value="RFA14126.1"/>
    <property type="molecule type" value="Genomic_DNA"/>
</dbReference>
<dbReference type="Gene3D" id="1.10.10.2840">
    <property type="entry name" value="PucR C-terminal helix-turn-helix domain"/>
    <property type="match status" value="1"/>
</dbReference>
<gene>
    <name evidence="2" type="ORF">B7R22_10980</name>
</gene>
<proteinExistence type="predicted"/>
<dbReference type="InterPro" id="IPR042070">
    <property type="entry name" value="PucR_C-HTH_sf"/>
</dbReference>
<dbReference type="InterPro" id="IPR025736">
    <property type="entry name" value="PucR_C-HTH_dom"/>
</dbReference>
<sequence length="72" mass="7998">MPFWRRNLPHLEFIVRAESIRAAAAASGVHHSTMQSRVAELSQQLDFDARSAGGQVGLALALRLYYLGANRF</sequence>
<organism evidence="2 3">
    <name type="scientific">Subtercola boreus</name>
    <dbReference type="NCBI Taxonomy" id="120213"/>
    <lineage>
        <taxon>Bacteria</taxon>
        <taxon>Bacillati</taxon>
        <taxon>Actinomycetota</taxon>
        <taxon>Actinomycetes</taxon>
        <taxon>Micrococcales</taxon>
        <taxon>Microbacteriaceae</taxon>
        <taxon>Subtercola</taxon>
    </lineage>
</organism>
<protein>
    <recommendedName>
        <fullName evidence="1">PucR C-terminal helix-turn-helix domain-containing protein</fullName>
    </recommendedName>
</protein>
<evidence type="ECO:0000313" key="3">
    <source>
        <dbReference type="Proteomes" id="UP000256541"/>
    </source>
</evidence>
<dbReference type="Pfam" id="PF13556">
    <property type="entry name" value="HTH_30"/>
    <property type="match status" value="1"/>
</dbReference>
<evidence type="ECO:0000313" key="2">
    <source>
        <dbReference type="EMBL" id="RFA14126.1"/>
    </source>
</evidence>